<dbReference type="InterPro" id="IPR015947">
    <property type="entry name" value="PUA-like_sf"/>
</dbReference>
<dbReference type="InterPro" id="IPR046336">
    <property type="entry name" value="Lon_prtase_N_sf"/>
</dbReference>
<comment type="subunit">
    <text evidence="14">Likely a component of a DCX (DDB1-CUL4-X-box) protein ligase complex. May interact with pic/DDB1.</text>
</comment>
<evidence type="ECO:0000256" key="4">
    <source>
        <dbReference type="ARBA" id="ARBA00005293"/>
    </source>
</evidence>
<evidence type="ECO:0000256" key="11">
    <source>
        <dbReference type="ARBA" id="ARBA00023242"/>
    </source>
</evidence>
<dbReference type="CDD" id="cd15777">
    <property type="entry name" value="CRBN_C_like"/>
    <property type="match status" value="1"/>
</dbReference>
<dbReference type="FunFam" id="2.170.150.20:FF:000005">
    <property type="entry name" value="Blast:Protein cereblon homolog"/>
    <property type="match status" value="1"/>
</dbReference>
<sequence>MTISLPIAGVLARKTMDDEISYQIEQIRQIESEELLVEEVDGETSEDDDNVLREPTSPSEFNYDTSLAALHSYLGDIEDTHNRLSFLDGGAVIVVPLLYLKGVVLFPEATLPLRVVQSNFVAAIEKALRHSNGYYTIGVIRVHKDPHNLRIKFATTGTTAEIRQYRRLEDGSVNLVTRGQQRFRLRRRFIDVDGSPCGEVQIIQEDIPLRTPRDTIGRLTPLRRFRALSSVPLQTKSLNISQTEHYWCGNGNNDDDNVDEVVDIQLERSRLHDFVGSLHTRRDEEHMHPNQGVEKISISDRPSCKDNGWINHAISQTRDVSRAYLPNWVYQMYDSYTLAQKVAEQWKQIFKVPSMDAFVMKPDLLSFHIASKIPVSESIRQELLDIDGISYRLRRETKLLESLDRIRCKTCKTLIARRSNMLVMSREGPLGAYANPHGHVHEIMTLLKAHELAVVGNPVREYSWFPGYDWSIAECARCGCQMGWLFTSTNTKLKPRSFWGIRCSQLADTT</sequence>
<protein>
    <recommendedName>
        <fullName evidence="6">Protein cereblon</fullName>
    </recommendedName>
    <alternativeName>
        <fullName evidence="12">Protein ohgata</fullName>
    </alternativeName>
</protein>
<dbReference type="OrthoDB" id="267517at2759"/>
<comment type="function">
    <text evidence="13">Substrate recognition component of a DCX (DDB1-CUL4-X-box) E3 protein ligase complex that mediates the ubiquitination and subsequent proteasomal degradation of target proteins. Has an essential role in mediating growth by negatively regulating insulin signaling. It also has a role in maintaining presynaptic function in the neuromuscular junction synapses of third-instar larvae.</text>
</comment>
<dbReference type="GO" id="GO:0005634">
    <property type="term" value="C:nucleus"/>
    <property type="evidence" value="ECO:0007669"/>
    <property type="project" value="UniProtKB-SubCell"/>
</dbReference>
<dbReference type="Gene3D" id="1.20.58.1480">
    <property type="match status" value="1"/>
</dbReference>
<accession>A0A9P1E2V4</accession>
<evidence type="ECO:0000256" key="9">
    <source>
        <dbReference type="ARBA" id="ARBA00022786"/>
    </source>
</evidence>
<dbReference type="SUPFAM" id="SSF88697">
    <property type="entry name" value="PUA domain-like"/>
    <property type="match status" value="1"/>
</dbReference>
<dbReference type="GO" id="GO:0046872">
    <property type="term" value="F:metal ion binding"/>
    <property type="evidence" value="ECO:0007669"/>
    <property type="project" value="UniProtKB-KW"/>
</dbReference>
<comment type="subcellular location">
    <subcellularLocation>
        <location evidence="2">Cytoplasm</location>
    </subcellularLocation>
    <subcellularLocation>
        <location evidence="1">Nucleus</location>
    </subcellularLocation>
</comment>
<comment type="pathway">
    <text evidence="3">Protein modification; protein ubiquitination.</text>
</comment>
<keyword evidence="18" id="KW-1185">Reference proteome</keyword>
<dbReference type="Pfam" id="PF02190">
    <property type="entry name" value="LON_substr_bdg"/>
    <property type="match status" value="1"/>
</dbReference>
<keyword evidence="10" id="KW-0862">Zinc</keyword>
<evidence type="ECO:0000256" key="5">
    <source>
        <dbReference type="ARBA" id="ARBA00009142"/>
    </source>
</evidence>
<comment type="similarity">
    <text evidence="4">Belongs to the CRBN family.</text>
</comment>
<evidence type="ECO:0000256" key="14">
    <source>
        <dbReference type="ARBA" id="ARBA00046796"/>
    </source>
</evidence>
<dbReference type="InterPro" id="IPR034750">
    <property type="entry name" value="CULT"/>
</dbReference>
<evidence type="ECO:0000256" key="12">
    <source>
        <dbReference type="ARBA" id="ARBA00030079"/>
    </source>
</evidence>
<dbReference type="Proteomes" id="UP001152484">
    <property type="component" value="Unassembled WGS sequence"/>
</dbReference>
<dbReference type="PROSITE" id="PS51787">
    <property type="entry name" value="LON_N"/>
    <property type="match status" value="1"/>
</dbReference>
<evidence type="ECO:0000256" key="3">
    <source>
        <dbReference type="ARBA" id="ARBA00004906"/>
    </source>
</evidence>
<dbReference type="PANTHER" id="PTHR14255">
    <property type="entry name" value="CEREBLON"/>
    <property type="match status" value="1"/>
</dbReference>
<dbReference type="PANTHER" id="PTHR14255:SF4">
    <property type="entry name" value="PROTEIN CEREBLON"/>
    <property type="match status" value="1"/>
</dbReference>
<dbReference type="GO" id="GO:0005737">
    <property type="term" value="C:cytoplasm"/>
    <property type="evidence" value="ECO:0007669"/>
    <property type="project" value="UniProtKB-SubCell"/>
</dbReference>
<comment type="caution">
    <text evidence="17">The sequence shown here is derived from an EMBL/GenBank/DDBJ whole genome shotgun (WGS) entry which is preliminary data.</text>
</comment>
<dbReference type="AlphaFoldDB" id="A0A9P1E2V4"/>
<organism evidence="17 18">
    <name type="scientific">Cuscuta europaea</name>
    <name type="common">European dodder</name>
    <dbReference type="NCBI Taxonomy" id="41803"/>
    <lineage>
        <taxon>Eukaryota</taxon>
        <taxon>Viridiplantae</taxon>
        <taxon>Streptophyta</taxon>
        <taxon>Embryophyta</taxon>
        <taxon>Tracheophyta</taxon>
        <taxon>Spermatophyta</taxon>
        <taxon>Magnoliopsida</taxon>
        <taxon>eudicotyledons</taxon>
        <taxon>Gunneridae</taxon>
        <taxon>Pentapetalae</taxon>
        <taxon>asterids</taxon>
        <taxon>lamiids</taxon>
        <taxon>Solanales</taxon>
        <taxon>Convolvulaceae</taxon>
        <taxon>Cuscuteae</taxon>
        <taxon>Cuscuta</taxon>
        <taxon>Cuscuta subgen. Cuscuta</taxon>
    </lineage>
</organism>
<evidence type="ECO:0000256" key="1">
    <source>
        <dbReference type="ARBA" id="ARBA00004123"/>
    </source>
</evidence>
<evidence type="ECO:0000313" key="17">
    <source>
        <dbReference type="EMBL" id="CAH9074198.1"/>
    </source>
</evidence>
<keyword evidence="9" id="KW-0833">Ubl conjugation pathway</keyword>
<dbReference type="GO" id="GO:0016567">
    <property type="term" value="P:protein ubiquitination"/>
    <property type="evidence" value="ECO:0007669"/>
    <property type="project" value="TreeGrafter"/>
</dbReference>
<evidence type="ECO:0000259" key="15">
    <source>
        <dbReference type="PROSITE" id="PS51787"/>
    </source>
</evidence>
<evidence type="ECO:0000256" key="7">
    <source>
        <dbReference type="ARBA" id="ARBA00022490"/>
    </source>
</evidence>
<dbReference type="Gene3D" id="2.170.150.20">
    <property type="entry name" value="Peptide methionine sulfoxide reductase"/>
    <property type="match status" value="1"/>
</dbReference>
<dbReference type="EMBL" id="CAMAPE010000009">
    <property type="protein sequence ID" value="CAH9074198.1"/>
    <property type="molecule type" value="Genomic_DNA"/>
</dbReference>
<evidence type="ECO:0000313" key="18">
    <source>
        <dbReference type="Proteomes" id="UP001152484"/>
    </source>
</evidence>
<feature type="domain" description="Lon N-terminal" evidence="15">
    <location>
        <begin position="95"/>
        <end position="404"/>
    </location>
</feature>
<dbReference type="GO" id="GO:0031464">
    <property type="term" value="C:Cul4A-RING E3 ubiquitin ligase complex"/>
    <property type="evidence" value="ECO:0007669"/>
    <property type="project" value="TreeGrafter"/>
</dbReference>
<dbReference type="FunFam" id="1.20.58.1480:FF:000007">
    <property type="entry name" value="Lon protease homolog"/>
    <property type="match status" value="1"/>
</dbReference>
<name>A0A9P1E2V4_CUSEU</name>
<comment type="similarity">
    <text evidence="5">Belongs to the 4-toluene sulfonate uptake permease (TSUP) (TC 2.A.102) family.</text>
</comment>
<evidence type="ECO:0000259" key="16">
    <source>
        <dbReference type="PROSITE" id="PS51788"/>
    </source>
</evidence>
<dbReference type="InterPro" id="IPR003111">
    <property type="entry name" value="Lon_prtase_N"/>
</dbReference>
<feature type="domain" description="CULT" evidence="16">
    <location>
        <begin position="403"/>
        <end position="510"/>
    </location>
</feature>
<gene>
    <name evidence="17" type="ORF">CEURO_LOCUS5054</name>
</gene>
<dbReference type="PROSITE" id="PS51788">
    <property type="entry name" value="CULT"/>
    <property type="match status" value="1"/>
</dbReference>
<evidence type="ECO:0000256" key="2">
    <source>
        <dbReference type="ARBA" id="ARBA00004496"/>
    </source>
</evidence>
<proteinExistence type="inferred from homology"/>
<dbReference type="Pfam" id="PF03226">
    <property type="entry name" value="Yippee-Mis18"/>
    <property type="match status" value="1"/>
</dbReference>
<dbReference type="Gene3D" id="2.30.130.40">
    <property type="entry name" value="LON domain-like"/>
    <property type="match status" value="1"/>
</dbReference>
<keyword evidence="8" id="KW-0479">Metal-binding</keyword>
<dbReference type="InterPro" id="IPR004910">
    <property type="entry name" value="Yippee/Mis18/Cereblon"/>
</dbReference>
<evidence type="ECO:0000256" key="13">
    <source>
        <dbReference type="ARBA" id="ARBA00046075"/>
    </source>
</evidence>
<evidence type="ECO:0000256" key="6">
    <source>
        <dbReference type="ARBA" id="ARBA00014394"/>
    </source>
</evidence>
<evidence type="ECO:0000256" key="8">
    <source>
        <dbReference type="ARBA" id="ARBA00022723"/>
    </source>
</evidence>
<keyword evidence="7" id="KW-0963">Cytoplasm</keyword>
<reference evidence="17" key="1">
    <citation type="submission" date="2022-07" db="EMBL/GenBank/DDBJ databases">
        <authorList>
            <person name="Macas J."/>
            <person name="Novak P."/>
            <person name="Neumann P."/>
        </authorList>
    </citation>
    <scope>NUCLEOTIDE SEQUENCE</scope>
</reference>
<evidence type="ECO:0000256" key="10">
    <source>
        <dbReference type="ARBA" id="ARBA00022833"/>
    </source>
</evidence>
<dbReference type="SMART" id="SM00464">
    <property type="entry name" value="LON"/>
    <property type="match status" value="1"/>
</dbReference>
<keyword evidence="11" id="KW-0539">Nucleus</keyword>